<keyword evidence="2" id="KW-0472">Membrane</keyword>
<reference evidence="3" key="1">
    <citation type="submission" date="2021-06" db="EMBL/GenBank/DDBJ databases">
        <title>Comparative genomics, transcriptomics and evolutionary studies reveal genomic signatures of adaptation to plant cell wall in hemibiotrophic fungi.</title>
        <authorList>
            <consortium name="DOE Joint Genome Institute"/>
            <person name="Baroncelli R."/>
            <person name="Diaz J.F."/>
            <person name="Benocci T."/>
            <person name="Peng M."/>
            <person name="Battaglia E."/>
            <person name="Haridas S."/>
            <person name="Andreopoulos W."/>
            <person name="Labutti K."/>
            <person name="Pangilinan J."/>
            <person name="Floch G.L."/>
            <person name="Makela M.R."/>
            <person name="Henrissat B."/>
            <person name="Grigoriev I.V."/>
            <person name="Crouch J.A."/>
            <person name="De Vries R.P."/>
            <person name="Sukno S.A."/>
            <person name="Thon M.R."/>
        </authorList>
    </citation>
    <scope>NUCLEOTIDE SEQUENCE</scope>
    <source>
        <strain evidence="3">MAFF235873</strain>
    </source>
</reference>
<dbReference type="Proteomes" id="UP001232148">
    <property type="component" value="Unassembled WGS sequence"/>
</dbReference>
<evidence type="ECO:0000256" key="1">
    <source>
        <dbReference type="SAM" id="Coils"/>
    </source>
</evidence>
<comment type="caution">
    <text evidence="3">The sequence shown here is derived from an EMBL/GenBank/DDBJ whole genome shotgun (WGS) entry which is preliminary data.</text>
</comment>
<keyword evidence="2" id="KW-0812">Transmembrane</keyword>
<proteinExistence type="predicted"/>
<sequence length="347" mass="38393">MPHGAYRASLSPRSIRSDDWPLIATVIAAASIFLICIFIIALYRRDVFKAWSENKKLLKSLNLTKRELKEAIELQETQRKDILRLHNMGARYVAEYGPLPSAVVGRVAAEIGEWLEGGNCEQEGNPSPEDGDAFVVGGDAEVENEARDGDSVVSGASTIPTEDRNSFVSDMSLVETDPAAPRVATIGVMRTAARLSVEAARFADWRTAWNLEHDEHAIGFHYRTILESNEYISGQIAEGCSILFASVKHQTSSSDPDIPCARLVIDRSRKPSAVLGCPLLGSPKDLRLKISSTYQTGIRPTSRARRLTDLIFVAKRYVAEPLSLNLMEHLPTYNRRTRCAKNSDEAH</sequence>
<evidence type="ECO:0000256" key="2">
    <source>
        <dbReference type="SAM" id="Phobius"/>
    </source>
</evidence>
<evidence type="ECO:0000313" key="4">
    <source>
        <dbReference type="Proteomes" id="UP001232148"/>
    </source>
</evidence>
<feature type="transmembrane region" description="Helical" evidence="2">
    <location>
        <begin position="20"/>
        <end position="43"/>
    </location>
</feature>
<keyword evidence="2" id="KW-1133">Transmembrane helix</keyword>
<dbReference type="EMBL" id="MU842815">
    <property type="protein sequence ID" value="KAK2034248.1"/>
    <property type="molecule type" value="Genomic_DNA"/>
</dbReference>
<keyword evidence="1" id="KW-0175">Coiled coil</keyword>
<accession>A0AAD9HSL2</accession>
<name>A0AAD9HSL2_9PEZI</name>
<keyword evidence="4" id="KW-1185">Reference proteome</keyword>
<dbReference type="AlphaFoldDB" id="A0AAD9HSL2"/>
<protein>
    <submittedName>
        <fullName evidence="3">Uncharacterized protein</fullName>
    </submittedName>
</protein>
<feature type="coiled-coil region" evidence="1">
    <location>
        <begin position="54"/>
        <end position="85"/>
    </location>
</feature>
<evidence type="ECO:0000313" key="3">
    <source>
        <dbReference type="EMBL" id="KAK2034248.1"/>
    </source>
</evidence>
<gene>
    <name evidence="3" type="ORF">LX32DRAFT_721241</name>
</gene>
<organism evidence="3 4">
    <name type="scientific">Colletotrichum zoysiae</name>
    <dbReference type="NCBI Taxonomy" id="1216348"/>
    <lineage>
        <taxon>Eukaryota</taxon>
        <taxon>Fungi</taxon>
        <taxon>Dikarya</taxon>
        <taxon>Ascomycota</taxon>
        <taxon>Pezizomycotina</taxon>
        <taxon>Sordariomycetes</taxon>
        <taxon>Hypocreomycetidae</taxon>
        <taxon>Glomerellales</taxon>
        <taxon>Glomerellaceae</taxon>
        <taxon>Colletotrichum</taxon>
        <taxon>Colletotrichum graminicola species complex</taxon>
    </lineage>
</organism>